<dbReference type="HAMAP" id="MF_00693">
    <property type="entry name" value="Transcrip_reg_TACO1"/>
    <property type="match status" value="1"/>
</dbReference>
<evidence type="ECO:0000256" key="1">
    <source>
        <dbReference type="ARBA" id="ARBA00008724"/>
    </source>
</evidence>
<comment type="similarity">
    <text evidence="1 6">Belongs to the TACO1 family.</text>
</comment>
<dbReference type="FunFam" id="1.10.10.200:FF:000002">
    <property type="entry name" value="Probable transcriptional regulatory protein CLM62_37755"/>
    <property type="match status" value="1"/>
</dbReference>
<dbReference type="AlphaFoldDB" id="A0A1M5XSU2"/>
<dbReference type="NCBIfam" id="NF009044">
    <property type="entry name" value="PRK12378.1"/>
    <property type="match status" value="1"/>
</dbReference>
<dbReference type="RefSeq" id="WP_072982208.1">
    <property type="nucleotide sequence ID" value="NZ_FQXT01000003.1"/>
</dbReference>
<dbReference type="InterPro" id="IPR002876">
    <property type="entry name" value="Transcrip_reg_TACO1-like"/>
</dbReference>
<organism evidence="11 12">
    <name type="scientific">Leeuwenhoekiella palythoae</name>
    <dbReference type="NCBI Taxonomy" id="573501"/>
    <lineage>
        <taxon>Bacteria</taxon>
        <taxon>Pseudomonadati</taxon>
        <taxon>Bacteroidota</taxon>
        <taxon>Flavobacteriia</taxon>
        <taxon>Flavobacteriales</taxon>
        <taxon>Flavobacteriaceae</taxon>
        <taxon>Leeuwenhoekiella</taxon>
    </lineage>
</organism>
<dbReference type="Gene3D" id="1.10.10.200">
    <property type="match status" value="1"/>
</dbReference>
<dbReference type="NCBIfam" id="TIGR01033">
    <property type="entry name" value="YebC/PmpR family DNA-binding transcriptional regulator"/>
    <property type="match status" value="1"/>
</dbReference>
<reference evidence="10 13" key="3">
    <citation type="submission" date="2018-07" db="EMBL/GenBank/DDBJ databases">
        <title>Leeuwenhoekiella genomics.</title>
        <authorList>
            <person name="Tahon G."/>
            <person name="Willems A."/>
        </authorList>
    </citation>
    <scope>NUCLEOTIDE SEQUENCE [LARGE SCALE GENOMIC DNA]</scope>
    <source>
        <strain evidence="10 13">LMG 24856</strain>
    </source>
</reference>
<evidence type="ECO:0000256" key="5">
    <source>
        <dbReference type="ARBA" id="ARBA00023163"/>
    </source>
</evidence>
<feature type="region of interest" description="Disordered" evidence="7">
    <location>
        <begin position="1"/>
        <end position="23"/>
    </location>
</feature>
<evidence type="ECO:0000313" key="11">
    <source>
        <dbReference type="EMBL" id="SHI02880.1"/>
    </source>
</evidence>
<keyword evidence="5 6" id="KW-0804">Transcription</keyword>
<dbReference type="Proteomes" id="UP000290037">
    <property type="component" value="Unassembled WGS sequence"/>
</dbReference>
<dbReference type="InterPro" id="IPR048300">
    <property type="entry name" value="TACO1_YebC-like_2nd/3rd_dom"/>
</dbReference>
<evidence type="ECO:0000256" key="7">
    <source>
        <dbReference type="SAM" id="MobiDB-lite"/>
    </source>
</evidence>
<evidence type="ECO:0000259" key="8">
    <source>
        <dbReference type="Pfam" id="PF01709"/>
    </source>
</evidence>
<dbReference type="NCBIfam" id="NF001030">
    <property type="entry name" value="PRK00110.1"/>
    <property type="match status" value="1"/>
</dbReference>
<dbReference type="STRING" id="573501.SAMN04487999_1696"/>
<dbReference type="InterPro" id="IPR017856">
    <property type="entry name" value="Integrase-like_N"/>
</dbReference>
<comment type="subcellular location">
    <subcellularLocation>
        <location evidence="6">Cytoplasm</location>
    </subcellularLocation>
</comment>
<dbReference type="SUPFAM" id="SSF75625">
    <property type="entry name" value="YebC-like"/>
    <property type="match status" value="1"/>
</dbReference>
<gene>
    <name evidence="10" type="ORF">DSM01_991</name>
    <name evidence="11" type="ORF">SAMN04487999_1696</name>
</gene>
<name>A0A1M5XSU2_9FLAO</name>
<dbReference type="EMBL" id="QOVN01000002">
    <property type="protein sequence ID" value="RXG30241.1"/>
    <property type="molecule type" value="Genomic_DNA"/>
</dbReference>
<dbReference type="GO" id="GO:0005829">
    <property type="term" value="C:cytosol"/>
    <property type="evidence" value="ECO:0007669"/>
    <property type="project" value="TreeGrafter"/>
</dbReference>
<dbReference type="PANTHER" id="PTHR12532:SF6">
    <property type="entry name" value="TRANSCRIPTIONAL REGULATORY PROTEIN YEBC-RELATED"/>
    <property type="match status" value="1"/>
</dbReference>
<evidence type="ECO:0000313" key="13">
    <source>
        <dbReference type="Proteomes" id="UP000290037"/>
    </source>
</evidence>
<evidence type="ECO:0000256" key="4">
    <source>
        <dbReference type="ARBA" id="ARBA00023125"/>
    </source>
</evidence>
<evidence type="ECO:0000256" key="2">
    <source>
        <dbReference type="ARBA" id="ARBA00022490"/>
    </source>
</evidence>
<feature type="compositionally biased region" description="Basic residues" evidence="7">
    <location>
        <begin position="9"/>
        <end position="23"/>
    </location>
</feature>
<evidence type="ECO:0000259" key="9">
    <source>
        <dbReference type="Pfam" id="PF20772"/>
    </source>
</evidence>
<dbReference type="OrthoDB" id="9781053at2"/>
<evidence type="ECO:0000256" key="6">
    <source>
        <dbReference type="HAMAP-Rule" id="MF_00693"/>
    </source>
</evidence>
<feature type="domain" description="TACO1/YebC-like N-terminal" evidence="9">
    <location>
        <begin position="5"/>
        <end position="77"/>
    </location>
</feature>
<evidence type="ECO:0000313" key="12">
    <source>
        <dbReference type="Proteomes" id="UP000184240"/>
    </source>
</evidence>
<dbReference type="Pfam" id="PF01709">
    <property type="entry name" value="Transcrip_reg"/>
    <property type="match status" value="1"/>
</dbReference>
<keyword evidence="13" id="KW-1185">Reference proteome</keyword>
<keyword evidence="4 6" id="KW-0238">DNA-binding</keyword>
<dbReference type="Pfam" id="PF20772">
    <property type="entry name" value="TACO1_YebC_N"/>
    <property type="match status" value="1"/>
</dbReference>
<accession>A0A1M5XSU2</accession>
<sequence>MAGHSKWANIKHRKGAQDKKRAKQFTRAIKEITVAIKENNQNGDPDSNPALRNAIQNAKGVNMPKDTIDRAIKKASGADADSYEQMTFEGYGPHGIAFFIECTTDNTNRTIASVRSIFSKNGGSLGTNGSLEFLFDRKGVFTLDKNSIERDWELLQLELIEGGAESFENHDDVFVIYTAFTDFGKMAQHLEELNIETKNAELQRIPLNTIELPLKEAKQILNLAEKFEDEDDVQNVFHTLEFSEELELALDEEE</sequence>
<reference evidence="12" key="2">
    <citation type="submission" date="2016-11" db="EMBL/GenBank/DDBJ databases">
        <authorList>
            <person name="Varghese N."/>
            <person name="Submissions S."/>
        </authorList>
    </citation>
    <scope>NUCLEOTIDE SEQUENCE [LARGE SCALE GENOMIC DNA]</scope>
    <source>
        <strain evidence="12">DSM 19859</strain>
    </source>
</reference>
<evidence type="ECO:0000256" key="3">
    <source>
        <dbReference type="ARBA" id="ARBA00023015"/>
    </source>
</evidence>
<keyword evidence="3 6" id="KW-0805">Transcription regulation</keyword>
<dbReference type="GO" id="GO:0006355">
    <property type="term" value="P:regulation of DNA-templated transcription"/>
    <property type="evidence" value="ECO:0007669"/>
    <property type="project" value="UniProtKB-UniRule"/>
</dbReference>
<dbReference type="PANTHER" id="PTHR12532">
    <property type="entry name" value="TRANSLATIONAL ACTIVATOR OF CYTOCHROME C OXIDASE 1"/>
    <property type="match status" value="1"/>
</dbReference>
<dbReference type="Gene3D" id="3.30.70.980">
    <property type="match status" value="2"/>
</dbReference>
<dbReference type="InterPro" id="IPR026564">
    <property type="entry name" value="Transcrip_reg_TACO1-like_dom3"/>
</dbReference>
<feature type="domain" description="TACO1/YebC-like second and third" evidence="8">
    <location>
        <begin position="83"/>
        <end position="239"/>
    </location>
</feature>
<dbReference type="GO" id="GO:0003677">
    <property type="term" value="F:DNA binding"/>
    <property type="evidence" value="ECO:0007669"/>
    <property type="project" value="UniProtKB-UniRule"/>
</dbReference>
<dbReference type="EMBL" id="FQXT01000003">
    <property type="protein sequence ID" value="SHI02880.1"/>
    <property type="molecule type" value="Genomic_DNA"/>
</dbReference>
<proteinExistence type="inferred from homology"/>
<protein>
    <recommendedName>
        <fullName evidence="6">Probable transcriptional regulatory protein DSM01_991</fullName>
    </recommendedName>
</protein>
<dbReference type="InterPro" id="IPR029072">
    <property type="entry name" value="YebC-like"/>
</dbReference>
<keyword evidence="2 6" id="KW-0963">Cytoplasm</keyword>
<evidence type="ECO:0000313" key="10">
    <source>
        <dbReference type="EMBL" id="RXG30241.1"/>
    </source>
</evidence>
<dbReference type="Proteomes" id="UP000184240">
    <property type="component" value="Unassembled WGS sequence"/>
</dbReference>
<reference evidence="11" key="1">
    <citation type="submission" date="2016-11" db="EMBL/GenBank/DDBJ databases">
        <authorList>
            <person name="Jaros S."/>
            <person name="Januszkiewicz K."/>
            <person name="Wedrychowicz H."/>
        </authorList>
    </citation>
    <scope>NUCLEOTIDE SEQUENCE [LARGE SCALE GENOMIC DNA]</scope>
    <source>
        <strain evidence="11">DSM 19859</strain>
    </source>
</reference>
<dbReference type="InterPro" id="IPR049083">
    <property type="entry name" value="TACO1_YebC_N"/>
</dbReference>